<protein>
    <submittedName>
        <fullName evidence="1">Uncharacterized protein</fullName>
    </submittedName>
</protein>
<accession>A0ABY3YY94</accession>
<keyword evidence="2" id="KW-1185">Reference proteome</keyword>
<gene>
    <name evidence="1" type="ORF">SRIMR7_03640</name>
</gene>
<proteinExistence type="predicted"/>
<name>A0ABY3YY94_STRRM</name>
<organism evidence="1 2">
    <name type="scientific">Streptomyces rimosus subsp. rimosus</name>
    <dbReference type="NCBI Taxonomy" id="132474"/>
    <lineage>
        <taxon>Bacteria</taxon>
        <taxon>Bacillati</taxon>
        <taxon>Actinomycetota</taxon>
        <taxon>Actinomycetes</taxon>
        <taxon>Kitasatosporales</taxon>
        <taxon>Streptomycetaceae</taxon>
        <taxon>Streptomyces</taxon>
    </lineage>
</organism>
<evidence type="ECO:0000313" key="2">
    <source>
        <dbReference type="Proteomes" id="UP000829494"/>
    </source>
</evidence>
<dbReference type="Proteomes" id="UP000829494">
    <property type="component" value="Chromosome"/>
</dbReference>
<evidence type="ECO:0000313" key="1">
    <source>
        <dbReference type="EMBL" id="UNZ01224.1"/>
    </source>
</evidence>
<dbReference type="GeneID" id="300254407"/>
<reference evidence="1 2" key="1">
    <citation type="submission" date="2022-03" db="EMBL/GenBank/DDBJ databases">
        <title>Complete genome of Streptomyces rimosus ssp. rimosus R7 (=ATCC 10970).</title>
        <authorList>
            <person name="Beganovic S."/>
            <person name="Ruckert C."/>
            <person name="Busche T."/>
            <person name="Kalinowski J."/>
            <person name="Wittmann C."/>
        </authorList>
    </citation>
    <scope>NUCLEOTIDE SEQUENCE [LARGE SCALE GENOMIC DNA]</scope>
    <source>
        <strain evidence="1 2">R7</strain>
    </source>
</reference>
<sequence length="65" mass="7517">MTRPPCRSTTDSACHVDEFRGDTYRSALAAVSHLDDEVPVGHRQREMQHMFLTRWLRQLLHPKAG</sequence>
<dbReference type="EMBL" id="CP094298">
    <property type="protein sequence ID" value="UNZ01224.1"/>
    <property type="molecule type" value="Genomic_DNA"/>
</dbReference>
<dbReference type="RefSeq" id="WP_003987535.1">
    <property type="nucleotide sequence ID" value="NZ_CP043497.1"/>
</dbReference>